<dbReference type="SUPFAM" id="SSF56784">
    <property type="entry name" value="HAD-like"/>
    <property type="match status" value="1"/>
</dbReference>
<dbReference type="EC" id="3.1.3.5" evidence="1"/>
<dbReference type="PANTHER" id="PTHR43434">
    <property type="entry name" value="PHOSPHOGLYCOLATE PHOSPHATASE"/>
    <property type="match status" value="1"/>
</dbReference>
<accession>A0ABZ0SFG7</accession>
<dbReference type="InterPro" id="IPR006439">
    <property type="entry name" value="HAD-SF_hydro_IA"/>
</dbReference>
<dbReference type="Proteomes" id="UP001432180">
    <property type="component" value="Chromosome"/>
</dbReference>
<evidence type="ECO:0000313" key="2">
    <source>
        <dbReference type="Proteomes" id="UP001432180"/>
    </source>
</evidence>
<dbReference type="GO" id="GO:0008253">
    <property type="term" value="F:5'-nucleotidase activity"/>
    <property type="evidence" value="ECO:0007669"/>
    <property type="project" value="UniProtKB-EC"/>
</dbReference>
<dbReference type="InterPro" id="IPR036412">
    <property type="entry name" value="HAD-like_sf"/>
</dbReference>
<organism evidence="1 2">
    <name type="scientific">Thiorhodovibrio winogradskyi</name>
    <dbReference type="NCBI Taxonomy" id="77007"/>
    <lineage>
        <taxon>Bacteria</taxon>
        <taxon>Pseudomonadati</taxon>
        <taxon>Pseudomonadota</taxon>
        <taxon>Gammaproteobacteria</taxon>
        <taxon>Chromatiales</taxon>
        <taxon>Chromatiaceae</taxon>
        <taxon>Thiorhodovibrio</taxon>
    </lineage>
</organism>
<sequence>MMAQLAMPRQQTQSVSERDWDSIDSVFLDMDGTLLDLHFDNHFWLEHVPKRYAEARGLALEKAREFLFAQYRAKRGTLAWYCIDHWSELLGLDIALLKAEVEHLIAVHPLVPEFLEALATRGKRRVLVTNAHPRSLALKMERTRLAGHFERVISAHDLRHPKEAAPFWRALQEVEPFDPRRTLFVDDNLDVLRAAADHGLRWLLAMLQPDSKLPPARISEFPAALGFAPLIAELLGSSAP</sequence>
<keyword evidence="1" id="KW-0378">Hydrolase</keyword>
<dbReference type="NCBIfam" id="NF011564">
    <property type="entry name" value="PRK14988.1"/>
    <property type="match status" value="1"/>
</dbReference>
<evidence type="ECO:0000313" key="1">
    <source>
        <dbReference type="EMBL" id="WPL18841.1"/>
    </source>
</evidence>
<proteinExistence type="predicted"/>
<dbReference type="Gene3D" id="3.40.50.1000">
    <property type="entry name" value="HAD superfamily/HAD-like"/>
    <property type="match status" value="1"/>
</dbReference>
<dbReference type="EMBL" id="CP121472">
    <property type="protein sequence ID" value="WPL18841.1"/>
    <property type="molecule type" value="Genomic_DNA"/>
</dbReference>
<reference evidence="1 2" key="1">
    <citation type="journal article" date="2023" name="Microorganisms">
        <title>Thiorhodovibrio frisius and Trv. litoralis spp. nov., Two Novel Members from a Clade of Fastidious Purple Sulfur Bacteria That Exhibit Unique Red-Shifted Light-Harvesting Capabilities.</title>
        <authorList>
            <person name="Methner A."/>
            <person name="Kuzyk S.B."/>
            <person name="Petersen J."/>
            <person name="Bauer S."/>
            <person name="Brinkmann H."/>
            <person name="Sichau K."/>
            <person name="Wanner G."/>
            <person name="Wolf J."/>
            <person name="Neumann-Schaal M."/>
            <person name="Henke P."/>
            <person name="Tank M."/>
            <person name="Sproer C."/>
            <person name="Bunk B."/>
            <person name="Overmann J."/>
        </authorList>
    </citation>
    <scope>NUCLEOTIDE SEQUENCE [LARGE SCALE GENOMIC DNA]</scope>
    <source>
        <strain evidence="1 2">DSM 6702</strain>
    </source>
</reference>
<dbReference type="SFLD" id="SFLDG01129">
    <property type="entry name" value="C1.5:_HAD__Beta-PGM__Phosphata"/>
    <property type="match status" value="1"/>
</dbReference>
<keyword evidence="2" id="KW-1185">Reference proteome</keyword>
<gene>
    <name evidence="1" type="primary">yrfG</name>
    <name evidence="1" type="ORF">Thiowin_03932</name>
</gene>
<dbReference type="InterPro" id="IPR050155">
    <property type="entry name" value="HAD-like_hydrolase_sf"/>
</dbReference>
<name>A0ABZ0SFG7_9GAMM</name>
<dbReference type="Pfam" id="PF00702">
    <property type="entry name" value="Hydrolase"/>
    <property type="match status" value="1"/>
</dbReference>
<dbReference type="NCBIfam" id="TIGR01509">
    <property type="entry name" value="HAD-SF-IA-v3"/>
    <property type="match status" value="1"/>
</dbReference>
<dbReference type="CDD" id="cd01427">
    <property type="entry name" value="HAD_like"/>
    <property type="match status" value="1"/>
</dbReference>
<dbReference type="InterPro" id="IPR023214">
    <property type="entry name" value="HAD_sf"/>
</dbReference>
<dbReference type="SFLD" id="SFLDS00003">
    <property type="entry name" value="Haloacid_Dehalogenase"/>
    <property type="match status" value="1"/>
</dbReference>
<dbReference type="PANTHER" id="PTHR43434:SF3">
    <property type="entry name" value="GMP_IMP NUCLEOTIDASE YRFG"/>
    <property type="match status" value="1"/>
</dbReference>
<protein>
    <submittedName>
        <fullName evidence="1">GMP/IMP nucleotidase YrfG</fullName>
        <ecNumber evidence="1">3.1.3.5</ecNumber>
    </submittedName>
</protein>